<dbReference type="RefSeq" id="XP_003044148.1">
    <property type="nucleotide sequence ID" value="XM_003044102.1"/>
</dbReference>
<dbReference type="EMBL" id="GG698916">
    <property type="protein sequence ID" value="EEU38435.1"/>
    <property type="molecule type" value="Genomic_DNA"/>
</dbReference>
<sequence length="207" mass="22174">MSGAAASVSAGGDPSQNQNSKEKGKVQPSGRKFAGRIMTATNTLFEQKKKKQKKKAPPIGSARDFPCRPCVTRATKSPGYECASQDNTGAACWACAKNGHTCRPVPAGAVATVRAFWELNRQIDDMSEDPGDAWRSAAQRAAQQLRACSAAPAPALAPRGEADEKTLEQRKVAALEAIAEAARLWTQLNKLDEESVEEDEDGEDEDN</sequence>
<dbReference type="VEuPathDB" id="FungiDB:NECHADRAFT_88565"/>
<dbReference type="KEGG" id="nhe:NECHADRAFT_88565"/>
<organism evidence="2 3">
    <name type="scientific">Fusarium vanettenii (strain ATCC MYA-4622 / CBS 123669 / FGSC 9596 / NRRL 45880 / 77-13-4)</name>
    <name type="common">Fusarium solani subsp. pisi</name>
    <dbReference type="NCBI Taxonomy" id="660122"/>
    <lineage>
        <taxon>Eukaryota</taxon>
        <taxon>Fungi</taxon>
        <taxon>Dikarya</taxon>
        <taxon>Ascomycota</taxon>
        <taxon>Pezizomycotina</taxon>
        <taxon>Sordariomycetes</taxon>
        <taxon>Hypocreomycetidae</taxon>
        <taxon>Hypocreales</taxon>
        <taxon>Nectriaceae</taxon>
        <taxon>Fusarium</taxon>
        <taxon>Fusarium solani species complex</taxon>
        <taxon>Fusarium vanettenii</taxon>
    </lineage>
</organism>
<dbReference type="HOGENOM" id="CLU_119141_0_0_1"/>
<dbReference type="Proteomes" id="UP000005206">
    <property type="component" value="Chromosome 14"/>
</dbReference>
<protein>
    <submittedName>
        <fullName evidence="2">Uncharacterized protein</fullName>
    </submittedName>
</protein>
<evidence type="ECO:0000256" key="1">
    <source>
        <dbReference type="SAM" id="MobiDB-lite"/>
    </source>
</evidence>
<keyword evidence="3" id="KW-1185">Reference proteome</keyword>
<evidence type="ECO:0000313" key="2">
    <source>
        <dbReference type="EMBL" id="EEU38435.1"/>
    </source>
</evidence>
<name>C7ZBV9_FUSV7</name>
<proteinExistence type="predicted"/>
<feature type="compositionally biased region" description="Low complexity" evidence="1">
    <location>
        <begin position="1"/>
        <end position="12"/>
    </location>
</feature>
<accession>C7ZBV9</accession>
<dbReference type="OrthoDB" id="5093965at2759"/>
<evidence type="ECO:0000313" key="3">
    <source>
        <dbReference type="Proteomes" id="UP000005206"/>
    </source>
</evidence>
<gene>
    <name evidence="2" type="ORF">NECHADRAFT_88565</name>
</gene>
<dbReference type="GeneID" id="9670534"/>
<dbReference type="InParanoid" id="C7ZBV9"/>
<dbReference type="AlphaFoldDB" id="C7ZBV9"/>
<reference evidence="2 3" key="1">
    <citation type="journal article" date="2009" name="PLoS Genet.">
        <title>The genome of Nectria haematococca: contribution of supernumerary chromosomes to gene expansion.</title>
        <authorList>
            <person name="Coleman J.J."/>
            <person name="Rounsley S.D."/>
            <person name="Rodriguez-Carres M."/>
            <person name="Kuo A."/>
            <person name="Wasmann C.C."/>
            <person name="Grimwood J."/>
            <person name="Schmutz J."/>
            <person name="Taga M."/>
            <person name="White G.J."/>
            <person name="Zhou S."/>
            <person name="Schwartz D.C."/>
            <person name="Freitag M."/>
            <person name="Ma L.J."/>
            <person name="Danchin E.G."/>
            <person name="Henrissat B."/>
            <person name="Coutinho P.M."/>
            <person name="Nelson D.R."/>
            <person name="Straney D."/>
            <person name="Napoli C.A."/>
            <person name="Barker B.M."/>
            <person name="Gribskov M."/>
            <person name="Rep M."/>
            <person name="Kroken S."/>
            <person name="Molnar I."/>
            <person name="Rensing C."/>
            <person name="Kennell J.C."/>
            <person name="Zamora J."/>
            <person name="Farman M.L."/>
            <person name="Selker E.U."/>
            <person name="Salamov A."/>
            <person name="Shapiro H."/>
            <person name="Pangilinan J."/>
            <person name="Lindquist E."/>
            <person name="Lamers C."/>
            <person name="Grigoriev I.V."/>
            <person name="Geiser D.M."/>
            <person name="Covert S.F."/>
            <person name="Temporini E."/>
            <person name="Vanetten H.D."/>
        </authorList>
    </citation>
    <scope>NUCLEOTIDE SEQUENCE [LARGE SCALE GENOMIC DNA]</scope>
    <source>
        <strain evidence="3">ATCC MYA-4622 / CBS 123669 / FGSC 9596 / NRRL 45880 / 77-13-4</strain>
    </source>
</reference>
<dbReference type="eggNOG" id="ENOG502RAQV">
    <property type="taxonomic scope" value="Eukaryota"/>
</dbReference>
<feature type="region of interest" description="Disordered" evidence="1">
    <location>
        <begin position="1"/>
        <end position="62"/>
    </location>
</feature>